<gene>
    <name evidence="2" type="ORF">A4X06_0g8317</name>
</gene>
<feature type="region of interest" description="Disordered" evidence="1">
    <location>
        <begin position="374"/>
        <end position="405"/>
    </location>
</feature>
<feature type="region of interest" description="Disordered" evidence="1">
    <location>
        <begin position="210"/>
        <end position="332"/>
    </location>
</feature>
<reference evidence="2" key="2">
    <citation type="journal article" date="2019" name="IMA Fungus">
        <title>Genome sequencing and comparison of five Tilletia species to identify candidate genes for the detection of regulated species infecting wheat.</title>
        <authorList>
            <person name="Nguyen H.D.T."/>
            <person name="Sultana T."/>
            <person name="Kesanakurti P."/>
            <person name="Hambleton S."/>
        </authorList>
    </citation>
    <scope>NUCLEOTIDE SEQUENCE</scope>
    <source>
        <strain evidence="2">DAOMC 236426</strain>
    </source>
</reference>
<feature type="compositionally biased region" description="Basic and acidic residues" evidence="1">
    <location>
        <begin position="374"/>
        <end position="389"/>
    </location>
</feature>
<dbReference type="Proteomes" id="UP000077684">
    <property type="component" value="Unassembled WGS sequence"/>
</dbReference>
<comment type="caution">
    <text evidence="2">The sequence shown here is derived from an EMBL/GenBank/DDBJ whole genome shotgun (WGS) entry which is preliminary data.</text>
</comment>
<evidence type="ECO:0000313" key="3">
    <source>
        <dbReference type="Proteomes" id="UP000077684"/>
    </source>
</evidence>
<evidence type="ECO:0000313" key="2">
    <source>
        <dbReference type="EMBL" id="KAE8239349.1"/>
    </source>
</evidence>
<feature type="compositionally biased region" description="Basic residues" evidence="1">
    <location>
        <begin position="395"/>
        <end position="405"/>
    </location>
</feature>
<evidence type="ECO:0000256" key="1">
    <source>
        <dbReference type="SAM" id="MobiDB-lite"/>
    </source>
</evidence>
<feature type="compositionally biased region" description="Low complexity" evidence="1">
    <location>
        <begin position="279"/>
        <end position="296"/>
    </location>
</feature>
<keyword evidence="3" id="KW-1185">Reference proteome</keyword>
<feature type="compositionally biased region" description="Polar residues" evidence="1">
    <location>
        <begin position="1"/>
        <end position="16"/>
    </location>
</feature>
<protein>
    <submittedName>
        <fullName evidence="2">Uncharacterized protein</fullName>
    </submittedName>
</protein>
<dbReference type="EMBL" id="LWDE02001763">
    <property type="protein sequence ID" value="KAE8239349.1"/>
    <property type="molecule type" value="Genomic_DNA"/>
</dbReference>
<feature type="region of interest" description="Disordered" evidence="1">
    <location>
        <begin position="1"/>
        <end position="32"/>
    </location>
</feature>
<feature type="region of interest" description="Disordered" evidence="1">
    <location>
        <begin position="141"/>
        <end position="198"/>
    </location>
</feature>
<feature type="compositionally biased region" description="Low complexity" evidence="1">
    <location>
        <begin position="148"/>
        <end position="194"/>
    </location>
</feature>
<organism evidence="2 3">
    <name type="scientific">Tilletia controversa</name>
    <name type="common">dwarf bunt fungus</name>
    <dbReference type="NCBI Taxonomy" id="13291"/>
    <lineage>
        <taxon>Eukaryota</taxon>
        <taxon>Fungi</taxon>
        <taxon>Dikarya</taxon>
        <taxon>Basidiomycota</taxon>
        <taxon>Ustilaginomycotina</taxon>
        <taxon>Exobasidiomycetes</taxon>
        <taxon>Tilletiales</taxon>
        <taxon>Tilletiaceae</taxon>
        <taxon>Tilletia</taxon>
    </lineage>
</organism>
<reference evidence="2" key="1">
    <citation type="submission" date="2016-04" db="EMBL/GenBank/DDBJ databases">
        <authorList>
            <person name="Nguyen H.D."/>
            <person name="Samba Siva P."/>
            <person name="Cullis J."/>
            <person name="Levesque C.A."/>
            <person name="Hambleton S."/>
        </authorList>
    </citation>
    <scope>NUCLEOTIDE SEQUENCE</scope>
    <source>
        <strain evidence="2">DAOMC 236426</strain>
    </source>
</reference>
<feature type="compositionally biased region" description="Polar residues" evidence="1">
    <location>
        <begin position="264"/>
        <end position="278"/>
    </location>
</feature>
<dbReference type="AlphaFoldDB" id="A0A8X7MKG8"/>
<feature type="compositionally biased region" description="Low complexity" evidence="1">
    <location>
        <begin position="312"/>
        <end position="332"/>
    </location>
</feature>
<name>A0A8X7MKG8_9BASI</name>
<proteinExistence type="predicted"/>
<accession>A0A8X7MKG8</accession>
<sequence>MAPSESALTSDTYVQPSNDYSQSSNDSDRREDFDEKEYATMYWYRSHATQKWGNNTLNMPLKGYLLQRGGQEMDKHRFEALREDANDKCHQYLAGLPDLPSQYKYKTFEYFHHRYRDVWDRLATDFSKDWVESTYYTTNWKSNRSDPSSSTSTSTSASTVNRSDPSSPAPTPSLSTSGPPSSSISTTNPDPSSSRLRDDWAQSSLSNLLRSRNGARTPGNVASPHSQQTEQGPGASDLDASSSRHDHQAGQEESGVTPARPDPTVTSTAVESDTAALNTTSTIPTATSSTEPTTAPQVISSDGNTEGTDANPIGGTSTATPTPTADITTTEGTVTPEALSKLTREAIIVLLQKREPVNLRSVKPALLAKLQAEHTKRPFTRGEADHAEAEACSNRKSKRPRTNKG</sequence>
<feature type="compositionally biased region" description="Polar residues" evidence="1">
    <location>
        <begin position="297"/>
        <end position="308"/>
    </location>
</feature>